<accession>A0A9D9I4P2</accession>
<dbReference type="InterPro" id="IPR010204">
    <property type="entry name" value="NqrC"/>
</dbReference>
<comment type="similarity">
    <text evidence="16 17">Belongs to the NqrC family.</text>
</comment>
<feature type="modified residue" description="FMN phosphoryl threonine" evidence="16">
    <location>
        <position position="228"/>
    </location>
</feature>
<evidence type="ECO:0000256" key="1">
    <source>
        <dbReference type="ARBA" id="ARBA00022448"/>
    </source>
</evidence>
<evidence type="ECO:0000313" key="20">
    <source>
        <dbReference type="Proteomes" id="UP000823597"/>
    </source>
</evidence>
<proteinExistence type="inferred from homology"/>
<feature type="transmembrane region" description="Helical" evidence="16">
    <location>
        <begin position="12"/>
        <end position="31"/>
    </location>
</feature>
<keyword evidence="7 16" id="KW-0812">Transmembrane</keyword>
<dbReference type="PIRSF" id="PIRSF009437">
    <property type="entry name" value="NQR-1_subunit_C"/>
    <property type="match status" value="1"/>
</dbReference>
<dbReference type="EC" id="7.2.1.1" evidence="16 17"/>
<organism evidence="19 20">
    <name type="scientific">Candidatus Merdivivens pullistercoris</name>
    <dbReference type="NCBI Taxonomy" id="2840873"/>
    <lineage>
        <taxon>Bacteria</taxon>
        <taxon>Pseudomonadati</taxon>
        <taxon>Bacteroidota</taxon>
        <taxon>Bacteroidia</taxon>
        <taxon>Bacteroidales</taxon>
        <taxon>Muribaculaceae</taxon>
        <taxon>Muribaculaceae incertae sedis</taxon>
        <taxon>Candidatus Merdivivens</taxon>
    </lineage>
</organism>
<comment type="subcellular location">
    <subcellularLocation>
        <location evidence="16">Cell membrane</location>
        <topology evidence="16">Single-pass membrane protein</topology>
    </subcellularLocation>
</comment>
<keyword evidence="5 16" id="KW-0285">Flavoprotein</keyword>
<dbReference type="GO" id="GO:0016655">
    <property type="term" value="F:oxidoreductase activity, acting on NAD(P)H, quinone or similar compound as acceptor"/>
    <property type="evidence" value="ECO:0007669"/>
    <property type="project" value="UniProtKB-UniRule"/>
</dbReference>
<dbReference type="SMART" id="SM00900">
    <property type="entry name" value="FMN_bind"/>
    <property type="match status" value="1"/>
</dbReference>
<dbReference type="Proteomes" id="UP000823597">
    <property type="component" value="Unassembled WGS sequence"/>
</dbReference>
<dbReference type="AlphaFoldDB" id="A0A9D9I4P2"/>
<feature type="domain" description="FMN-binding" evidence="18">
    <location>
        <begin position="147"/>
        <end position="245"/>
    </location>
</feature>
<keyword evidence="1 16" id="KW-0813">Transport</keyword>
<keyword evidence="2 16" id="KW-1003">Cell membrane</keyword>
<keyword evidence="15 16" id="KW-0739">Sodium transport</keyword>
<dbReference type="PANTHER" id="PTHR37838">
    <property type="entry name" value="NA(+)-TRANSLOCATING NADH-QUINONE REDUCTASE SUBUNIT C"/>
    <property type="match status" value="1"/>
</dbReference>
<keyword evidence="13 16" id="KW-0830">Ubiquinone</keyword>
<dbReference type="GO" id="GO:0005886">
    <property type="term" value="C:plasma membrane"/>
    <property type="evidence" value="ECO:0007669"/>
    <property type="project" value="UniProtKB-SubCell"/>
</dbReference>
<keyword evidence="3" id="KW-0997">Cell inner membrane</keyword>
<evidence type="ECO:0000256" key="14">
    <source>
        <dbReference type="ARBA" id="ARBA00023136"/>
    </source>
</evidence>
<comment type="cofactor">
    <cofactor evidence="16 17">
        <name>FMN</name>
        <dbReference type="ChEBI" id="CHEBI:58210"/>
    </cofactor>
</comment>
<keyword evidence="6 16" id="KW-0288">FMN</keyword>
<evidence type="ECO:0000256" key="17">
    <source>
        <dbReference type="PIRNR" id="PIRNR009437"/>
    </source>
</evidence>
<evidence type="ECO:0000256" key="6">
    <source>
        <dbReference type="ARBA" id="ARBA00022643"/>
    </source>
</evidence>
<keyword evidence="8 16" id="KW-1278">Translocase</keyword>
<keyword evidence="4 16" id="KW-0597">Phosphoprotein</keyword>
<reference evidence="19" key="1">
    <citation type="submission" date="2020-10" db="EMBL/GenBank/DDBJ databases">
        <authorList>
            <person name="Gilroy R."/>
        </authorList>
    </citation>
    <scope>NUCLEOTIDE SEQUENCE</scope>
    <source>
        <strain evidence="19">10037</strain>
    </source>
</reference>
<evidence type="ECO:0000256" key="8">
    <source>
        <dbReference type="ARBA" id="ARBA00022967"/>
    </source>
</evidence>
<dbReference type="GO" id="GO:0006814">
    <property type="term" value="P:sodium ion transport"/>
    <property type="evidence" value="ECO:0007669"/>
    <property type="project" value="UniProtKB-UniRule"/>
</dbReference>
<dbReference type="EMBL" id="JADIME010000043">
    <property type="protein sequence ID" value="MBO8465189.1"/>
    <property type="molecule type" value="Genomic_DNA"/>
</dbReference>
<evidence type="ECO:0000256" key="9">
    <source>
        <dbReference type="ARBA" id="ARBA00022989"/>
    </source>
</evidence>
<dbReference type="HAMAP" id="MF_00427">
    <property type="entry name" value="NqrC"/>
    <property type="match status" value="1"/>
</dbReference>
<dbReference type="NCBIfam" id="TIGR01938">
    <property type="entry name" value="nqrC"/>
    <property type="match status" value="1"/>
</dbReference>
<dbReference type="Pfam" id="PF04205">
    <property type="entry name" value="FMN_bind"/>
    <property type="match status" value="1"/>
</dbReference>
<keyword evidence="9 16" id="KW-1133">Transmembrane helix</keyword>
<name>A0A9D9I4P2_9BACT</name>
<comment type="subunit">
    <text evidence="16 17">Composed of six subunits; NqrA, NqrB, NqrC, NqrD, NqrE and NqrF.</text>
</comment>
<protein>
    <recommendedName>
        <fullName evidence="16 17">Na(+)-translocating NADH-quinone reductase subunit C</fullName>
        <shortName evidence="16 17">Na(+)-NQR subunit C</shortName>
        <shortName evidence="16 17">Na(+)-translocating NQR subunit C</shortName>
        <ecNumber evidence="16 17">7.2.1.1</ecNumber>
    </recommendedName>
    <alternativeName>
        <fullName evidence="16 17">NQR complex subunit C</fullName>
    </alternativeName>
    <alternativeName>
        <fullName evidence="16 17">NQR-1 subunit C</fullName>
    </alternativeName>
</protein>
<evidence type="ECO:0000256" key="11">
    <source>
        <dbReference type="ARBA" id="ARBA00023053"/>
    </source>
</evidence>
<evidence type="ECO:0000256" key="10">
    <source>
        <dbReference type="ARBA" id="ARBA00023027"/>
    </source>
</evidence>
<keyword evidence="14 16" id="KW-0472">Membrane</keyword>
<evidence type="ECO:0000256" key="5">
    <source>
        <dbReference type="ARBA" id="ARBA00022630"/>
    </source>
</evidence>
<dbReference type="GO" id="GO:0010181">
    <property type="term" value="F:FMN binding"/>
    <property type="evidence" value="ECO:0007669"/>
    <property type="project" value="UniProtKB-UniRule"/>
</dbReference>
<sequence length="257" mass="27896">MNTNGNTYTVIYSAVLVILVAAILAYVSLALQPRQNDNIRVETMSKILTAAGLYNTEEAEAAADINKFTIGLYNDNLQAAIYVNGNGEKTGDMKEVAGTSELKAQYDAMRKIGDNGDESLLKGLRLPVYIFNVNGQIIRVVPCYGAGLWGPIWGYLAFTEDMNTLDGAVFDHKGETPGLGAEIALPKFYEPFKGKQILDENGDFVSISVVKGGAKGDIHGVDAISGGTITSKALENTMRTWLSFYRPYFTNVINGEE</sequence>
<evidence type="ECO:0000256" key="4">
    <source>
        <dbReference type="ARBA" id="ARBA00022553"/>
    </source>
</evidence>
<evidence type="ECO:0000313" key="19">
    <source>
        <dbReference type="EMBL" id="MBO8465189.1"/>
    </source>
</evidence>
<comment type="caution">
    <text evidence="16">Lacks conserved residue(s) required for the propagation of feature annotation.</text>
</comment>
<keyword evidence="10 16" id="KW-0520">NAD</keyword>
<evidence type="ECO:0000256" key="3">
    <source>
        <dbReference type="ARBA" id="ARBA00022519"/>
    </source>
</evidence>
<evidence type="ECO:0000256" key="16">
    <source>
        <dbReference type="HAMAP-Rule" id="MF_00427"/>
    </source>
</evidence>
<evidence type="ECO:0000259" key="18">
    <source>
        <dbReference type="SMART" id="SM00900"/>
    </source>
</evidence>
<reference evidence="19" key="2">
    <citation type="journal article" date="2021" name="PeerJ">
        <title>Extensive microbial diversity within the chicken gut microbiome revealed by metagenomics and culture.</title>
        <authorList>
            <person name="Gilroy R."/>
            <person name="Ravi A."/>
            <person name="Getino M."/>
            <person name="Pursley I."/>
            <person name="Horton D.L."/>
            <person name="Alikhan N.F."/>
            <person name="Baker D."/>
            <person name="Gharbi K."/>
            <person name="Hall N."/>
            <person name="Watson M."/>
            <person name="Adriaenssens E.M."/>
            <person name="Foster-Nyarko E."/>
            <person name="Jarju S."/>
            <person name="Secka A."/>
            <person name="Antonio M."/>
            <person name="Oren A."/>
            <person name="Chaudhuri R.R."/>
            <person name="La Ragione R."/>
            <person name="Hildebrand F."/>
            <person name="Pallen M.J."/>
        </authorList>
    </citation>
    <scope>NUCLEOTIDE SEQUENCE</scope>
    <source>
        <strain evidence="19">10037</strain>
    </source>
</reference>
<keyword evidence="11 16" id="KW-0915">Sodium</keyword>
<evidence type="ECO:0000256" key="12">
    <source>
        <dbReference type="ARBA" id="ARBA00023065"/>
    </source>
</evidence>
<evidence type="ECO:0000256" key="13">
    <source>
        <dbReference type="ARBA" id="ARBA00023075"/>
    </source>
</evidence>
<dbReference type="InterPro" id="IPR007329">
    <property type="entry name" value="FMN-bd"/>
</dbReference>
<dbReference type="PANTHER" id="PTHR37838:SF1">
    <property type="entry name" value="NA(+)-TRANSLOCATING NADH-QUINONE REDUCTASE SUBUNIT C"/>
    <property type="match status" value="1"/>
</dbReference>
<evidence type="ECO:0000256" key="2">
    <source>
        <dbReference type="ARBA" id="ARBA00022475"/>
    </source>
</evidence>
<comment type="caution">
    <text evidence="19">The sequence shown here is derived from an EMBL/GenBank/DDBJ whole genome shotgun (WGS) entry which is preliminary data.</text>
</comment>
<gene>
    <name evidence="16 19" type="primary">nqrC</name>
    <name evidence="19" type="ORF">IAB93_04225</name>
</gene>
<evidence type="ECO:0000256" key="15">
    <source>
        <dbReference type="ARBA" id="ARBA00023201"/>
    </source>
</evidence>
<comment type="catalytic activity">
    <reaction evidence="16 17">
        <text>a ubiquinone + n Na(+)(in) + NADH + H(+) = a ubiquinol + n Na(+)(out) + NAD(+)</text>
        <dbReference type="Rhea" id="RHEA:47748"/>
        <dbReference type="Rhea" id="RHEA-COMP:9565"/>
        <dbReference type="Rhea" id="RHEA-COMP:9566"/>
        <dbReference type="ChEBI" id="CHEBI:15378"/>
        <dbReference type="ChEBI" id="CHEBI:16389"/>
        <dbReference type="ChEBI" id="CHEBI:17976"/>
        <dbReference type="ChEBI" id="CHEBI:29101"/>
        <dbReference type="ChEBI" id="CHEBI:57540"/>
        <dbReference type="ChEBI" id="CHEBI:57945"/>
        <dbReference type="EC" id="7.2.1.1"/>
    </reaction>
</comment>
<comment type="function">
    <text evidence="16">NQR complex catalyzes the reduction of ubiquinone-1 to ubiquinol by two successive reactions, coupled with the transport of Na(+) ions from the cytoplasm to the periplasm. NqrA to NqrE are probably involved in the second step, the conversion of ubisemiquinone to ubiquinol.</text>
</comment>
<evidence type="ECO:0000256" key="7">
    <source>
        <dbReference type="ARBA" id="ARBA00022692"/>
    </source>
</evidence>
<keyword evidence="12 16" id="KW-0406">Ion transport</keyword>